<organism evidence="1 2">
    <name type="scientific">Araneus ventricosus</name>
    <name type="common">Orbweaver spider</name>
    <name type="synonym">Epeira ventricosa</name>
    <dbReference type="NCBI Taxonomy" id="182803"/>
    <lineage>
        <taxon>Eukaryota</taxon>
        <taxon>Metazoa</taxon>
        <taxon>Ecdysozoa</taxon>
        <taxon>Arthropoda</taxon>
        <taxon>Chelicerata</taxon>
        <taxon>Arachnida</taxon>
        <taxon>Araneae</taxon>
        <taxon>Araneomorphae</taxon>
        <taxon>Entelegynae</taxon>
        <taxon>Araneoidea</taxon>
        <taxon>Araneidae</taxon>
        <taxon>Araneus</taxon>
    </lineage>
</organism>
<gene>
    <name evidence="1" type="ORF">AVEN_89379_1</name>
</gene>
<keyword evidence="2" id="KW-1185">Reference proteome</keyword>
<reference evidence="1 2" key="1">
    <citation type="journal article" date="2019" name="Sci. Rep.">
        <title>Orb-weaving spider Araneus ventricosus genome elucidates the spidroin gene catalogue.</title>
        <authorList>
            <person name="Kono N."/>
            <person name="Nakamura H."/>
            <person name="Ohtoshi R."/>
            <person name="Moran D.A.P."/>
            <person name="Shinohara A."/>
            <person name="Yoshida Y."/>
            <person name="Fujiwara M."/>
            <person name="Mori M."/>
            <person name="Tomita M."/>
            <person name="Arakawa K."/>
        </authorList>
    </citation>
    <scope>NUCLEOTIDE SEQUENCE [LARGE SCALE GENOMIC DNA]</scope>
</reference>
<evidence type="ECO:0000313" key="1">
    <source>
        <dbReference type="EMBL" id="GBN15350.1"/>
    </source>
</evidence>
<comment type="caution">
    <text evidence="1">The sequence shown here is derived from an EMBL/GenBank/DDBJ whole genome shotgun (WGS) entry which is preliminary data.</text>
</comment>
<dbReference type="Proteomes" id="UP000499080">
    <property type="component" value="Unassembled WGS sequence"/>
</dbReference>
<protein>
    <submittedName>
        <fullName evidence="1">Uncharacterized protein</fullName>
    </submittedName>
</protein>
<evidence type="ECO:0000313" key="2">
    <source>
        <dbReference type="Proteomes" id="UP000499080"/>
    </source>
</evidence>
<dbReference type="AlphaFoldDB" id="A0A4Y2LMK7"/>
<name>A0A4Y2LMK7_ARAVE</name>
<accession>A0A4Y2LMK7</accession>
<dbReference type="EMBL" id="BGPR01006013">
    <property type="protein sequence ID" value="GBN15350.1"/>
    <property type="molecule type" value="Genomic_DNA"/>
</dbReference>
<sequence>MIFISKVFFPFSRGKPVEKQKCPSSSTLSTETDLIDQIWSTDSSTSTVNECNRFIADVSQDLIDRTICPNMEKNFHRVPGSSFSLRKRLLEQKKNSFLQ</sequence>
<proteinExistence type="predicted"/>